<dbReference type="GeneID" id="87823629"/>
<proteinExistence type="predicted"/>
<organism evidence="1 2">
    <name type="scientific">Parathielavia appendiculata</name>
    <dbReference type="NCBI Taxonomy" id="2587402"/>
    <lineage>
        <taxon>Eukaryota</taxon>
        <taxon>Fungi</taxon>
        <taxon>Dikarya</taxon>
        <taxon>Ascomycota</taxon>
        <taxon>Pezizomycotina</taxon>
        <taxon>Sordariomycetes</taxon>
        <taxon>Sordariomycetidae</taxon>
        <taxon>Sordariales</taxon>
        <taxon>Chaetomiaceae</taxon>
        <taxon>Parathielavia</taxon>
    </lineage>
</organism>
<evidence type="ECO:0000313" key="2">
    <source>
        <dbReference type="Proteomes" id="UP001302602"/>
    </source>
</evidence>
<evidence type="ECO:0000313" key="1">
    <source>
        <dbReference type="EMBL" id="KAK4124719.1"/>
    </source>
</evidence>
<dbReference type="Proteomes" id="UP001302602">
    <property type="component" value="Unassembled WGS sequence"/>
</dbReference>
<name>A0AAN6Z5B3_9PEZI</name>
<sequence>MMVDSIIDGLLALLRGQTLECPGGVLVDPPKYQRAKRGDWRTVIMDQSAAQTSFDNLATQHRTAWKAIQPPPPIDILPLSSDQVYAHPHLRKSIRAALADIMKIRWTSSYCDGRDAPSPTPLDAAIIKAIQVCFLPHTFPAPPPIPPATQPTPNASLPEIPAIAIPGQALAVGAAVLAIYTPDCRTRVLDMLERFYFWVEAGDDGLGFGQPSKARLGRCCETYPVTVLTYTYHFLVALALSTSLALPHKN</sequence>
<protein>
    <submittedName>
        <fullName evidence="1">Uncharacterized protein</fullName>
    </submittedName>
</protein>
<reference evidence="1" key="2">
    <citation type="submission" date="2023-05" db="EMBL/GenBank/DDBJ databases">
        <authorList>
            <consortium name="Lawrence Berkeley National Laboratory"/>
            <person name="Steindorff A."/>
            <person name="Hensen N."/>
            <person name="Bonometti L."/>
            <person name="Westerberg I."/>
            <person name="Brannstrom I.O."/>
            <person name="Guillou S."/>
            <person name="Cros-Aarteil S."/>
            <person name="Calhoun S."/>
            <person name="Haridas S."/>
            <person name="Kuo A."/>
            <person name="Mondo S."/>
            <person name="Pangilinan J."/>
            <person name="Riley R."/>
            <person name="Labutti K."/>
            <person name="Andreopoulos B."/>
            <person name="Lipzen A."/>
            <person name="Chen C."/>
            <person name="Yanf M."/>
            <person name="Daum C."/>
            <person name="Ng V."/>
            <person name="Clum A."/>
            <person name="Ohm R."/>
            <person name="Martin F."/>
            <person name="Silar P."/>
            <person name="Natvig D."/>
            <person name="Lalanne C."/>
            <person name="Gautier V."/>
            <person name="Ament-Velasquez S.L."/>
            <person name="Kruys A."/>
            <person name="Hutchinson M.I."/>
            <person name="Powell A.J."/>
            <person name="Barry K."/>
            <person name="Miller A.N."/>
            <person name="Grigoriev I.V."/>
            <person name="Debuchy R."/>
            <person name="Gladieux P."/>
            <person name="Thoren M.H."/>
            <person name="Johannesson H."/>
        </authorList>
    </citation>
    <scope>NUCLEOTIDE SEQUENCE</scope>
    <source>
        <strain evidence="1">CBS 731.68</strain>
    </source>
</reference>
<accession>A0AAN6Z5B3</accession>
<gene>
    <name evidence="1" type="ORF">N657DRAFT_330635</name>
</gene>
<dbReference type="AlphaFoldDB" id="A0AAN6Z5B3"/>
<reference evidence="1" key="1">
    <citation type="journal article" date="2023" name="Mol. Phylogenet. Evol.">
        <title>Genome-scale phylogeny and comparative genomics of the fungal order Sordariales.</title>
        <authorList>
            <person name="Hensen N."/>
            <person name="Bonometti L."/>
            <person name="Westerberg I."/>
            <person name="Brannstrom I.O."/>
            <person name="Guillou S."/>
            <person name="Cros-Aarteil S."/>
            <person name="Calhoun S."/>
            <person name="Haridas S."/>
            <person name="Kuo A."/>
            <person name="Mondo S."/>
            <person name="Pangilinan J."/>
            <person name="Riley R."/>
            <person name="LaButti K."/>
            <person name="Andreopoulos B."/>
            <person name="Lipzen A."/>
            <person name="Chen C."/>
            <person name="Yan M."/>
            <person name="Daum C."/>
            <person name="Ng V."/>
            <person name="Clum A."/>
            <person name="Steindorff A."/>
            <person name="Ohm R.A."/>
            <person name="Martin F."/>
            <person name="Silar P."/>
            <person name="Natvig D.O."/>
            <person name="Lalanne C."/>
            <person name="Gautier V."/>
            <person name="Ament-Velasquez S.L."/>
            <person name="Kruys A."/>
            <person name="Hutchinson M.I."/>
            <person name="Powell A.J."/>
            <person name="Barry K."/>
            <person name="Miller A.N."/>
            <person name="Grigoriev I.V."/>
            <person name="Debuchy R."/>
            <person name="Gladieux P."/>
            <person name="Hiltunen Thoren M."/>
            <person name="Johannesson H."/>
        </authorList>
    </citation>
    <scope>NUCLEOTIDE SEQUENCE</scope>
    <source>
        <strain evidence="1">CBS 731.68</strain>
    </source>
</reference>
<keyword evidence="2" id="KW-1185">Reference proteome</keyword>
<dbReference type="RefSeq" id="XP_062648490.1">
    <property type="nucleotide sequence ID" value="XM_062786859.1"/>
</dbReference>
<comment type="caution">
    <text evidence="1">The sequence shown here is derived from an EMBL/GenBank/DDBJ whole genome shotgun (WGS) entry which is preliminary data.</text>
</comment>
<dbReference type="EMBL" id="MU853226">
    <property type="protein sequence ID" value="KAK4124719.1"/>
    <property type="molecule type" value="Genomic_DNA"/>
</dbReference>